<keyword evidence="2" id="KW-1185">Reference proteome</keyword>
<organism evidence="1 2">
    <name type="scientific">Haloplanus salinus</name>
    <dbReference type="NCBI Taxonomy" id="1126245"/>
    <lineage>
        <taxon>Archaea</taxon>
        <taxon>Methanobacteriati</taxon>
        <taxon>Methanobacteriota</taxon>
        <taxon>Stenosarchaea group</taxon>
        <taxon>Halobacteria</taxon>
        <taxon>Halobacteriales</taxon>
        <taxon>Haloferacaceae</taxon>
        <taxon>Haloplanus</taxon>
    </lineage>
</organism>
<gene>
    <name evidence="1" type="ORF">DU504_09015</name>
</gene>
<sequence length="173" mass="19817">MGKNDPDAPYGRVRRNRASLRSAQYVASTRLPRRPRLDLRIYRRGTARIAVGYGDLDATLSVPFDFEIRRTDAFGEGSYFGVYEDGDIVTEMDDDPSSIQPISEITGRVTRPVDVDGDVFLEFGIRPSEFCAFFDGEDTFFTDRTFRWRSSEAPATVVRRRPRHRPRLDPSRS</sequence>
<evidence type="ECO:0000313" key="2">
    <source>
        <dbReference type="Proteomes" id="UP000252189"/>
    </source>
</evidence>
<comment type="caution">
    <text evidence="1">The sequence shown here is derived from an EMBL/GenBank/DDBJ whole genome shotgun (WGS) entry which is preliminary data.</text>
</comment>
<name>A0A368NA50_9EURY</name>
<accession>A0A368NA50</accession>
<dbReference type="Proteomes" id="UP000252189">
    <property type="component" value="Unassembled WGS sequence"/>
</dbReference>
<dbReference type="EMBL" id="QPHM01000001">
    <property type="protein sequence ID" value="RCU47427.1"/>
    <property type="molecule type" value="Genomic_DNA"/>
</dbReference>
<protein>
    <submittedName>
        <fullName evidence="1">Uncharacterized protein</fullName>
    </submittedName>
</protein>
<proteinExistence type="predicted"/>
<dbReference type="AlphaFoldDB" id="A0A368NA50"/>
<reference evidence="1 2" key="1">
    <citation type="submission" date="2018-07" db="EMBL/GenBank/DDBJ databases">
        <title>Genome sequences of Haloplanus salinus JCM 18368T.</title>
        <authorList>
            <person name="Kim Y.B."/>
            <person name="Roh S.W."/>
        </authorList>
    </citation>
    <scope>NUCLEOTIDE SEQUENCE [LARGE SCALE GENOMIC DNA]</scope>
    <source>
        <strain evidence="1 2">JCM 18368</strain>
    </source>
</reference>
<evidence type="ECO:0000313" key="1">
    <source>
        <dbReference type="EMBL" id="RCU47427.1"/>
    </source>
</evidence>